<dbReference type="PANTHER" id="PTHR47359">
    <property type="entry name" value="PEPTIDOGLYCAN DL-ENDOPEPTIDASE CWLO"/>
    <property type="match status" value="1"/>
</dbReference>
<dbReference type="GO" id="GO:0006508">
    <property type="term" value="P:proteolysis"/>
    <property type="evidence" value="ECO:0007669"/>
    <property type="project" value="UniProtKB-KW"/>
</dbReference>
<dbReference type="CDD" id="cd00028">
    <property type="entry name" value="B_lectin"/>
    <property type="match status" value="1"/>
</dbReference>
<dbReference type="PROSITE" id="PS50927">
    <property type="entry name" value="BULB_LECTIN"/>
    <property type="match status" value="3"/>
</dbReference>
<dbReference type="RefSeq" id="WP_168630359.1">
    <property type="nucleotide sequence ID" value="NZ_BONL01000018.1"/>
</dbReference>
<evidence type="ECO:0000259" key="5">
    <source>
        <dbReference type="PROSITE" id="PS50927"/>
    </source>
</evidence>
<dbReference type="PANTHER" id="PTHR47359:SF3">
    <property type="entry name" value="NLP_P60 DOMAIN-CONTAINING PROTEIN-RELATED"/>
    <property type="match status" value="1"/>
</dbReference>
<dbReference type="SUPFAM" id="SSF51110">
    <property type="entry name" value="alpha-D-mannose-specific plant lectins"/>
    <property type="match status" value="3"/>
</dbReference>
<name>A0A7X6KVU9_9CELL</name>
<evidence type="ECO:0000259" key="6">
    <source>
        <dbReference type="PROSITE" id="PS51935"/>
    </source>
</evidence>
<dbReference type="SUPFAM" id="SSF54001">
    <property type="entry name" value="Cysteine proteinases"/>
    <property type="match status" value="1"/>
</dbReference>
<dbReference type="EMBL" id="JAAXOX010000005">
    <property type="protein sequence ID" value="NKY23219.1"/>
    <property type="molecule type" value="Genomic_DNA"/>
</dbReference>
<feature type="domain" description="Bulb-type lectin" evidence="5">
    <location>
        <begin position="153"/>
        <end position="262"/>
    </location>
</feature>
<evidence type="ECO:0000256" key="2">
    <source>
        <dbReference type="ARBA" id="ARBA00022670"/>
    </source>
</evidence>
<comment type="similarity">
    <text evidence="1">Belongs to the peptidase C40 family.</text>
</comment>
<dbReference type="SMART" id="SM00108">
    <property type="entry name" value="B_lectin"/>
    <property type="match status" value="3"/>
</dbReference>
<accession>A0A7X6KVU9</accession>
<evidence type="ECO:0000313" key="7">
    <source>
        <dbReference type="EMBL" id="NKY23219.1"/>
    </source>
</evidence>
<feature type="domain" description="Bulb-type lectin" evidence="5">
    <location>
        <begin position="265"/>
        <end position="372"/>
    </location>
</feature>
<sequence>MVQRSTASVRRAVVIVVSALLVLLVGVVESPPGHAAVGTNRINVGEKIAANQQIISPSGLVRLAVGSDGNMVLYGGPKNQVLWQTATTQNPGGSALLGTDGNLAVYNAAGAPVWQAGIANRGVSFLQVQDDGNLVAYTAAGASVWQTGTRYWPSSLAPGQRLEKGQKLRSPDGRTELRMQEDGNLALYAANGVARWSTVTAGSEGSYATFQTDGNFVLYSAAGQALWSSLTQNQGATTLSLQDDGNLVIYTGSSSLWQTQTMFFPDRVSAGAGLAAGARIQSPNGSFEARMQSDGNFVLYGPTGSMWQSGTRGSGNRLSVQSDGNLVMYSSTGGVVWQTQTNGRGPAELRVQDDGNLVLYQVGGSWTWQTYTYPGYQPPAPQEPQLSNGQKAVNWALQQLGKPYQWGGTGPNAFDCSGLTQQSWQSVGVQIPRVSRDQYRSLPKVSLSALQPGDILAWGDNPNDAESVYHVALYVGNGQFVEAPAPGMVVRTRALSSKMSDLMPYAVRPGA</sequence>
<keyword evidence="2" id="KW-0645">Protease</keyword>
<dbReference type="Gene3D" id="3.90.1720.10">
    <property type="entry name" value="endopeptidase domain like (from Nostoc punctiforme)"/>
    <property type="match status" value="1"/>
</dbReference>
<protein>
    <recommendedName>
        <fullName evidence="9">Bulb-type lectin domain-containing protein</fullName>
    </recommendedName>
</protein>
<dbReference type="InterPro" id="IPR001480">
    <property type="entry name" value="Bulb-type_lectin_dom"/>
</dbReference>
<dbReference type="Gene3D" id="2.90.10.10">
    <property type="entry name" value="Bulb-type lectin domain"/>
    <property type="match status" value="3"/>
</dbReference>
<reference evidence="7 8" key="1">
    <citation type="submission" date="2020-04" db="EMBL/GenBank/DDBJ databases">
        <title>MicrobeNet Type strains.</title>
        <authorList>
            <person name="Nicholson A.C."/>
        </authorList>
    </citation>
    <scope>NUCLEOTIDE SEQUENCE [LARGE SCALE GENOMIC DNA]</scope>
    <source>
        <strain evidence="7 8">ATCC BAA-788</strain>
    </source>
</reference>
<gene>
    <name evidence="7" type="ORF">HGA03_11160</name>
</gene>
<comment type="caution">
    <text evidence="7">The sequence shown here is derived from an EMBL/GenBank/DDBJ whole genome shotgun (WGS) entry which is preliminary data.</text>
</comment>
<evidence type="ECO:0000256" key="1">
    <source>
        <dbReference type="ARBA" id="ARBA00007074"/>
    </source>
</evidence>
<dbReference type="AlphaFoldDB" id="A0A7X6KVU9"/>
<keyword evidence="3" id="KW-0378">Hydrolase</keyword>
<dbReference type="Gene3D" id="2.90.10.30">
    <property type="match status" value="1"/>
</dbReference>
<proteinExistence type="inferred from homology"/>
<keyword evidence="4" id="KW-0788">Thiol protease</keyword>
<keyword evidence="8" id="KW-1185">Reference proteome</keyword>
<dbReference type="Pfam" id="PF00877">
    <property type="entry name" value="NLPC_P60"/>
    <property type="match status" value="1"/>
</dbReference>
<dbReference type="InterPro" id="IPR036426">
    <property type="entry name" value="Bulb-type_lectin_dom_sf"/>
</dbReference>
<feature type="domain" description="Bulb-type lectin" evidence="5">
    <location>
        <begin position="39"/>
        <end position="149"/>
    </location>
</feature>
<evidence type="ECO:0000313" key="8">
    <source>
        <dbReference type="Proteomes" id="UP000581206"/>
    </source>
</evidence>
<dbReference type="GO" id="GO:0008234">
    <property type="term" value="F:cysteine-type peptidase activity"/>
    <property type="evidence" value="ECO:0007669"/>
    <property type="project" value="UniProtKB-KW"/>
</dbReference>
<dbReference type="InterPro" id="IPR000064">
    <property type="entry name" value="NLP_P60_dom"/>
</dbReference>
<evidence type="ECO:0000256" key="4">
    <source>
        <dbReference type="ARBA" id="ARBA00022807"/>
    </source>
</evidence>
<evidence type="ECO:0000256" key="3">
    <source>
        <dbReference type="ARBA" id="ARBA00022801"/>
    </source>
</evidence>
<dbReference type="Proteomes" id="UP000581206">
    <property type="component" value="Unassembled WGS sequence"/>
</dbReference>
<feature type="domain" description="NlpC/P60" evidence="6">
    <location>
        <begin position="386"/>
        <end position="511"/>
    </location>
</feature>
<organism evidence="7 8">
    <name type="scientific">Cellulomonas denverensis</name>
    <dbReference type="NCBI Taxonomy" id="264297"/>
    <lineage>
        <taxon>Bacteria</taxon>
        <taxon>Bacillati</taxon>
        <taxon>Actinomycetota</taxon>
        <taxon>Actinomycetes</taxon>
        <taxon>Micrococcales</taxon>
        <taxon>Cellulomonadaceae</taxon>
        <taxon>Cellulomonas</taxon>
    </lineage>
</organism>
<dbReference type="InterPro" id="IPR038765">
    <property type="entry name" value="Papain-like_cys_pep_sf"/>
</dbReference>
<evidence type="ECO:0008006" key="9">
    <source>
        <dbReference type="Google" id="ProtNLM"/>
    </source>
</evidence>
<dbReference type="InterPro" id="IPR051794">
    <property type="entry name" value="PG_Endopeptidase_C40"/>
</dbReference>
<dbReference type="PROSITE" id="PS51935">
    <property type="entry name" value="NLPC_P60"/>
    <property type="match status" value="1"/>
</dbReference>